<evidence type="ECO:0000313" key="2">
    <source>
        <dbReference type="Proteomes" id="UP001597369"/>
    </source>
</evidence>
<sequence length="58" mass="6868">MLKDKKACIKTATGTVLQKEMLIRRLEFFNEVAHTLEVMMVQQQLKSPKHHAYHFLQQ</sequence>
<evidence type="ECO:0000313" key="1">
    <source>
        <dbReference type="EMBL" id="MFD2066110.1"/>
    </source>
</evidence>
<protein>
    <submittedName>
        <fullName evidence="1">Uncharacterized protein</fullName>
    </submittedName>
</protein>
<dbReference type="EMBL" id="JBHUHV010000017">
    <property type="protein sequence ID" value="MFD2066110.1"/>
    <property type="molecule type" value="Genomic_DNA"/>
</dbReference>
<organism evidence="1 2">
    <name type="scientific">Pontibacter silvestris</name>
    <dbReference type="NCBI Taxonomy" id="2305183"/>
    <lineage>
        <taxon>Bacteria</taxon>
        <taxon>Pseudomonadati</taxon>
        <taxon>Bacteroidota</taxon>
        <taxon>Cytophagia</taxon>
        <taxon>Cytophagales</taxon>
        <taxon>Hymenobacteraceae</taxon>
        <taxon>Pontibacter</taxon>
    </lineage>
</organism>
<dbReference type="Proteomes" id="UP001597369">
    <property type="component" value="Unassembled WGS sequence"/>
</dbReference>
<name>A0ABW4WVV5_9BACT</name>
<gene>
    <name evidence="1" type="ORF">ACFSKU_04395</name>
</gene>
<reference evidence="2" key="1">
    <citation type="journal article" date="2019" name="Int. J. Syst. Evol. Microbiol.">
        <title>The Global Catalogue of Microorganisms (GCM) 10K type strain sequencing project: providing services to taxonomists for standard genome sequencing and annotation.</title>
        <authorList>
            <consortium name="The Broad Institute Genomics Platform"/>
            <consortium name="The Broad Institute Genome Sequencing Center for Infectious Disease"/>
            <person name="Wu L."/>
            <person name="Ma J."/>
        </authorList>
    </citation>
    <scope>NUCLEOTIDE SEQUENCE [LARGE SCALE GENOMIC DNA]</scope>
    <source>
        <strain evidence="2">JCM 16545</strain>
    </source>
</reference>
<proteinExistence type="predicted"/>
<keyword evidence="2" id="KW-1185">Reference proteome</keyword>
<comment type="caution">
    <text evidence="1">The sequence shown here is derived from an EMBL/GenBank/DDBJ whole genome shotgun (WGS) entry which is preliminary data.</text>
</comment>
<dbReference type="RefSeq" id="WP_229961377.1">
    <property type="nucleotide sequence ID" value="NZ_JAJJWI010000012.1"/>
</dbReference>
<accession>A0ABW4WVV5</accession>